<evidence type="ECO:0000313" key="1">
    <source>
        <dbReference type="EMBL" id="MDO5971899.1"/>
    </source>
</evidence>
<sequence>MKILLLISFFLGTFWSSGQESDKKNTYKNEIAISSSYLMGDQSIYLIYENAFSKNFSAGLGLWYGRYGFNSKDFGEGYGDHTRDYEISPYGRWYVKDNQQNSFFLQAFTSIYGGRSKEVNRKTTDEGYGVYRREIENYTNLALGIGLGKKYLLFKKRISLELMLGLGGDVVAEEYSSVYGVSAAQSGINLGFRF</sequence>
<accession>A0ABT8WFG0</accession>
<evidence type="ECO:0008006" key="3">
    <source>
        <dbReference type="Google" id="ProtNLM"/>
    </source>
</evidence>
<organism evidence="1 2">
    <name type="scientific">Flavivirga aquimarina</name>
    <dbReference type="NCBI Taxonomy" id="2027862"/>
    <lineage>
        <taxon>Bacteria</taxon>
        <taxon>Pseudomonadati</taxon>
        <taxon>Bacteroidota</taxon>
        <taxon>Flavobacteriia</taxon>
        <taxon>Flavobacteriales</taxon>
        <taxon>Flavobacteriaceae</taxon>
        <taxon>Flavivirga</taxon>
    </lineage>
</organism>
<reference evidence="1" key="1">
    <citation type="submission" date="2023-07" db="EMBL/GenBank/DDBJ databases">
        <title>Two novel species in the genus Flavivirga.</title>
        <authorList>
            <person name="Kwon K."/>
        </authorList>
    </citation>
    <scope>NUCLEOTIDE SEQUENCE</scope>
    <source>
        <strain evidence="1">KCTC 52353</strain>
    </source>
</reference>
<dbReference type="EMBL" id="JAUOEK010000178">
    <property type="protein sequence ID" value="MDO5971899.1"/>
    <property type="molecule type" value="Genomic_DNA"/>
</dbReference>
<keyword evidence="2" id="KW-1185">Reference proteome</keyword>
<evidence type="ECO:0000313" key="2">
    <source>
        <dbReference type="Proteomes" id="UP001176883"/>
    </source>
</evidence>
<dbReference type="RefSeq" id="WP_303279615.1">
    <property type="nucleotide sequence ID" value="NZ_JAUOEK010000178.1"/>
</dbReference>
<proteinExistence type="predicted"/>
<dbReference type="Proteomes" id="UP001176883">
    <property type="component" value="Unassembled WGS sequence"/>
</dbReference>
<name>A0ABT8WFG0_9FLAO</name>
<protein>
    <recommendedName>
        <fullName evidence="3">DUF3575 domain-containing protein</fullName>
    </recommendedName>
</protein>
<comment type="caution">
    <text evidence="1">The sequence shown here is derived from an EMBL/GenBank/DDBJ whole genome shotgun (WGS) entry which is preliminary data.</text>
</comment>
<gene>
    <name evidence="1" type="ORF">Q4Q35_19020</name>
</gene>